<evidence type="ECO:0000256" key="4">
    <source>
        <dbReference type="ARBA" id="ARBA00022989"/>
    </source>
</evidence>
<evidence type="ECO:0000256" key="5">
    <source>
        <dbReference type="ARBA" id="ARBA00023136"/>
    </source>
</evidence>
<dbReference type="GO" id="GO:0005886">
    <property type="term" value="C:plasma membrane"/>
    <property type="evidence" value="ECO:0007669"/>
    <property type="project" value="UniProtKB-SubCell"/>
</dbReference>
<dbReference type="GO" id="GO:0022857">
    <property type="term" value="F:transmembrane transporter activity"/>
    <property type="evidence" value="ECO:0007669"/>
    <property type="project" value="InterPro"/>
</dbReference>
<organism evidence="7 8">
    <name type="scientific">Mycobacterium adipatum</name>
    <dbReference type="NCBI Taxonomy" id="1682113"/>
    <lineage>
        <taxon>Bacteria</taxon>
        <taxon>Bacillati</taxon>
        <taxon>Actinomycetota</taxon>
        <taxon>Actinomycetes</taxon>
        <taxon>Mycobacteriales</taxon>
        <taxon>Mycobacteriaceae</taxon>
        <taxon>Mycobacterium</taxon>
    </lineage>
</organism>
<keyword evidence="2" id="KW-1003">Cell membrane</keyword>
<feature type="transmembrane region" description="Helical" evidence="6">
    <location>
        <begin position="356"/>
        <end position="375"/>
    </location>
</feature>
<dbReference type="RefSeq" id="WP_067994001.1">
    <property type="nucleotide sequence ID" value="NZ_CP015596.1"/>
</dbReference>
<dbReference type="SUPFAM" id="SSF103473">
    <property type="entry name" value="MFS general substrate transporter"/>
    <property type="match status" value="1"/>
</dbReference>
<dbReference type="PANTHER" id="PTHR23513:SF6">
    <property type="entry name" value="MAJOR FACILITATOR SUPERFAMILY ASSOCIATED DOMAIN-CONTAINING PROTEIN"/>
    <property type="match status" value="1"/>
</dbReference>
<dbReference type="PANTHER" id="PTHR23513">
    <property type="entry name" value="INTEGRAL MEMBRANE EFFLUX PROTEIN-RELATED"/>
    <property type="match status" value="1"/>
</dbReference>
<reference evidence="7 8" key="1">
    <citation type="submission" date="2016-05" db="EMBL/GenBank/DDBJ databases">
        <title>Complete genome sequence of a phthalic acid esters degrading Mycobacterium sp. YC-RL4.</title>
        <authorList>
            <person name="Ren L."/>
            <person name="Fan S."/>
            <person name="Ruth N."/>
            <person name="Jia Y."/>
            <person name="Wang J."/>
            <person name="Qiao C."/>
        </authorList>
    </citation>
    <scope>NUCLEOTIDE SEQUENCE [LARGE SCALE GENOMIC DNA]</scope>
    <source>
        <strain evidence="7 8">YC-RL4</strain>
    </source>
</reference>
<dbReference type="KEGG" id="madi:A7U43_09560"/>
<dbReference type="OrthoDB" id="69054at2"/>
<feature type="transmembrane region" description="Helical" evidence="6">
    <location>
        <begin position="267"/>
        <end position="286"/>
    </location>
</feature>
<gene>
    <name evidence="7" type="ORF">A7U43_09560</name>
</gene>
<sequence>MSTHVGGGWRVLAPFKIRDYRLLISAVALSIFATGMWTVVMALQVIAISNDPAALSLVATCLAAGLVAFVLVGGIAADRFPQRSIIILVESVNTAAVTAVAVLGLLDALRLWHMAVASAALGVAAAFFFPAYSAILPRLLPPEQLLAANGIEGVMRPTLQQAVGPAVAGLLIGATFPTVGAVICAALYGTGLALLIATRPVKQQVPADTAKTHVLTDLRDGFRFMVRTPWLLATLLFASGFILFIMGPIEVLLPFITNARFDHGERIFGFVLAAFGLGSAIGALAVSSRRLPRRYLTVMMTCWTVGNLPIIAIGYTASFPWMAFASFVVGMTSGAAMVIWGTLLQRRVPPAMLGRVSSLDFFVSLVFMPVSMALAGPLSKIISIEMIYLLAGIGPMALGLIAYLAARMYRDETAHPLDR</sequence>
<evidence type="ECO:0000313" key="7">
    <source>
        <dbReference type="EMBL" id="ANE79538.1"/>
    </source>
</evidence>
<keyword evidence="5 6" id="KW-0472">Membrane</keyword>
<keyword evidence="8" id="KW-1185">Reference proteome</keyword>
<proteinExistence type="predicted"/>
<evidence type="ECO:0000313" key="8">
    <source>
        <dbReference type="Proteomes" id="UP000077143"/>
    </source>
</evidence>
<protein>
    <submittedName>
        <fullName evidence="7">MFS transporter</fullName>
    </submittedName>
</protein>
<dbReference type="CDD" id="cd06173">
    <property type="entry name" value="MFS_MefA_like"/>
    <property type="match status" value="1"/>
</dbReference>
<feature type="transmembrane region" description="Helical" evidence="6">
    <location>
        <begin position="53"/>
        <end position="73"/>
    </location>
</feature>
<evidence type="ECO:0000256" key="1">
    <source>
        <dbReference type="ARBA" id="ARBA00004651"/>
    </source>
</evidence>
<dbReference type="STRING" id="1682113.A7U43_09560"/>
<dbReference type="AlphaFoldDB" id="A0A172UKK2"/>
<accession>A0A172UKK2</accession>
<feature type="transmembrane region" description="Helical" evidence="6">
    <location>
        <begin position="229"/>
        <end position="247"/>
    </location>
</feature>
<evidence type="ECO:0000256" key="6">
    <source>
        <dbReference type="SAM" id="Phobius"/>
    </source>
</evidence>
<dbReference type="InterPro" id="IPR011701">
    <property type="entry name" value="MFS"/>
</dbReference>
<keyword evidence="3 6" id="KW-0812">Transmembrane</keyword>
<name>A0A172UKK2_9MYCO</name>
<dbReference type="NCBIfam" id="NF012178">
    <property type="entry name" value="tet_MFS_V"/>
    <property type="match status" value="1"/>
</dbReference>
<dbReference type="EMBL" id="CP015596">
    <property type="protein sequence ID" value="ANE79538.1"/>
    <property type="molecule type" value="Genomic_DNA"/>
</dbReference>
<feature type="transmembrane region" description="Helical" evidence="6">
    <location>
        <begin position="387"/>
        <end position="406"/>
    </location>
</feature>
<comment type="subcellular location">
    <subcellularLocation>
        <location evidence="1">Cell membrane</location>
        <topology evidence="1">Multi-pass membrane protein</topology>
    </subcellularLocation>
</comment>
<feature type="transmembrane region" description="Helical" evidence="6">
    <location>
        <begin position="20"/>
        <end position="47"/>
    </location>
</feature>
<evidence type="ECO:0000256" key="2">
    <source>
        <dbReference type="ARBA" id="ARBA00022475"/>
    </source>
</evidence>
<dbReference type="Gene3D" id="1.20.1250.20">
    <property type="entry name" value="MFS general substrate transporter like domains"/>
    <property type="match status" value="1"/>
</dbReference>
<dbReference type="InterPro" id="IPR036259">
    <property type="entry name" value="MFS_trans_sf"/>
</dbReference>
<feature type="transmembrane region" description="Helical" evidence="6">
    <location>
        <begin position="321"/>
        <end position="344"/>
    </location>
</feature>
<dbReference type="Proteomes" id="UP000077143">
    <property type="component" value="Chromosome"/>
</dbReference>
<feature type="transmembrane region" description="Helical" evidence="6">
    <location>
        <begin position="85"/>
        <end position="106"/>
    </location>
</feature>
<keyword evidence="4 6" id="KW-1133">Transmembrane helix</keyword>
<feature type="transmembrane region" description="Helical" evidence="6">
    <location>
        <begin position="295"/>
        <end position="315"/>
    </location>
</feature>
<feature type="transmembrane region" description="Helical" evidence="6">
    <location>
        <begin position="112"/>
        <end position="135"/>
    </location>
</feature>
<dbReference type="Pfam" id="PF07690">
    <property type="entry name" value="MFS_1"/>
    <property type="match status" value="1"/>
</dbReference>
<evidence type="ECO:0000256" key="3">
    <source>
        <dbReference type="ARBA" id="ARBA00022692"/>
    </source>
</evidence>